<dbReference type="Gene3D" id="1.10.287.650">
    <property type="entry name" value="L27 domain"/>
    <property type="match status" value="1"/>
</dbReference>
<dbReference type="GO" id="GO:0070573">
    <property type="term" value="F:metallodipeptidase activity"/>
    <property type="evidence" value="ECO:0007669"/>
    <property type="project" value="InterPro"/>
</dbReference>
<dbReference type="GO" id="GO:0006508">
    <property type="term" value="P:proteolysis"/>
    <property type="evidence" value="ECO:0007669"/>
    <property type="project" value="InterPro"/>
</dbReference>
<dbReference type="Gene3D" id="3.20.20.140">
    <property type="entry name" value="Metal-dependent hydrolases"/>
    <property type="match status" value="1"/>
</dbReference>
<dbReference type="SUPFAM" id="SSF51556">
    <property type="entry name" value="Metallo-dependent hydrolases"/>
    <property type="match status" value="1"/>
</dbReference>
<dbReference type="PANTHER" id="PTHR10443:SF12">
    <property type="entry name" value="DIPEPTIDASE"/>
    <property type="match status" value="1"/>
</dbReference>
<dbReference type="InterPro" id="IPR008257">
    <property type="entry name" value="Pept_M19"/>
</dbReference>
<dbReference type="PROSITE" id="PS51365">
    <property type="entry name" value="RENAL_DIPEPTIDASE_2"/>
    <property type="match status" value="1"/>
</dbReference>
<sequence length="435" mass="46324">MNSNRSMKRRTVRTCLQVAAMAGFFSCFAAPAQATVAPPDASTPVSDRADQIHRDAIVIDAHADIVLPSTSSTYLAADGLSKVDPAKLRAGQVDVVVMAVAVGPGPRTSEGDAVAKAEAEAKLQAVTRLAEDDPLISIARTPADITALVEEAQTALLLGFQNARALGGDVDELDRLHAAGVRVFGLNHLGHNDFSDSSRPVFNGETGEYEADEEHGGLSVLGRAAVRRINQLGGIVDVSQMSKNATLQAVTVSTAPVIASHSNVRQLSNVTRNLSDEEIDAIGAQGGVIHIAAFGAYLVDLSDPELLAAIGKVREQAGLPEAWSYPYELYWEIDDPARRQSFLRAMRQVIGPGSVERMIDHIDYVVKRIGIDHVGIGTDFNHGGGVAGFTDASEAGNVTRALLERGYSEQDIAKIWGGNFLRVFADTQRAANPDR</sequence>
<dbReference type="PROSITE" id="PS51257">
    <property type="entry name" value="PROKAR_LIPOPROTEIN"/>
    <property type="match status" value="1"/>
</dbReference>
<evidence type="ECO:0000256" key="1">
    <source>
        <dbReference type="SAM" id="SignalP"/>
    </source>
</evidence>
<feature type="chain" id="PRO_5012975173" evidence="1">
    <location>
        <begin position="30"/>
        <end position="435"/>
    </location>
</feature>
<accession>A0A1N6D8A3</accession>
<dbReference type="Pfam" id="PF01244">
    <property type="entry name" value="Peptidase_M19"/>
    <property type="match status" value="1"/>
</dbReference>
<reference evidence="3" key="1">
    <citation type="submission" date="2016-11" db="EMBL/GenBank/DDBJ databases">
        <authorList>
            <person name="Varghese N."/>
            <person name="Submissions S."/>
        </authorList>
    </citation>
    <scope>NUCLEOTIDE SEQUENCE [LARGE SCALE GENOMIC DNA]</scope>
    <source>
        <strain evidence="3">DSM 22363</strain>
    </source>
</reference>
<dbReference type="PANTHER" id="PTHR10443">
    <property type="entry name" value="MICROSOMAL DIPEPTIDASE"/>
    <property type="match status" value="1"/>
</dbReference>
<dbReference type="STRING" id="1123272.SAMN02745824_1683"/>
<name>A0A1N6D8A3_9SPHN</name>
<evidence type="ECO:0000313" key="3">
    <source>
        <dbReference type="Proteomes" id="UP000185192"/>
    </source>
</evidence>
<proteinExistence type="predicted"/>
<dbReference type="EMBL" id="FSQW01000001">
    <property type="protein sequence ID" value="SIN67028.1"/>
    <property type="molecule type" value="Genomic_DNA"/>
</dbReference>
<keyword evidence="1" id="KW-0732">Signal</keyword>
<evidence type="ECO:0000313" key="2">
    <source>
        <dbReference type="EMBL" id="SIN67028.1"/>
    </source>
</evidence>
<dbReference type="Proteomes" id="UP000185192">
    <property type="component" value="Unassembled WGS sequence"/>
</dbReference>
<dbReference type="AlphaFoldDB" id="A0A1N6D8A3"/>
<dbReference type="RefSeq" id="WP_074204569.1">
    <property type="nucleotide sequence ID" value="NZ_FSQW01000001.1"/>
</dbReference>
<dbReference type="OrthoDB" id="9804920at2"/>
<protein>
    <submittedName>
        <fullName evidence="2">Membrane dipeptidase</fullName>
    </submittedName>
</protein>
<dbReference type="InterPro" id="IPR032466">
    <property type="entry name" value="Metal_Hydrolase"/>
</dbReference>
<organism evidence="2 3">
    <name type="scientific">Parasphingorhabdus marina DSM 22363</name>
    <dbReference type="NCBI Taxonomy" id="1123272"/>
    <lineage>
        <taxon>Bacteria</taxon>
        <taxon>Pseudomonadati</taxon>
        <taxon>Pseudomonadota</taxon>
        <taxon>Alphaproteobacteria</taxon>
        <taxon>Sphingomonadales</taxon>
        <taxon>Sphingomonadaceae</taxon>
        <taxon>Parasphingorhabdus</taxon>
    </lineage>
</organism>
<gene>
    <name evidence="2" type="ORF">SAMN02745824_1683</name>
</gene>
<feature type="signal peptide" evidence="1">
    <location>
        <begin position="1"/>
        <end position="29"/>
    </location>
</feature>
<keyword evidence="3" id="KW-1185">Reference proteome</keyword>